<dbReference type="Gene3D" id="3.40.630.30">
    <property type="match status" value="1"/>
</dbReference>
<protein>
    <recommendedName>
        <fullName evidence="4">N-acetyltransferase domain-containing protein</fullName>
    </recommendedName>
</protein>
<dbReference type="SUPFAM" id="SSF55729">
    <property type="entry name" value="Acyl-CoA N-acyltransferases (Nat)"/>
    <property type="match status" value="1"/>
</dbReference>
<dbReference type="AlphaFoldDB" id="A0A0B6S333"/>
<evidence type="ECO:0000256" key="1">
    <source>
        <dbReference type="ARBA" id="ARBA00022679"/>
    </source>
</evidence>
<name>A0A0B6S333_BURPL</name>
<keyword evidence="1" id="KW-0808">Transferase</keyword>
<dbReference type="InterPro" id="IPR000182">
    <property type="entry name" value="GNAT_dom"/>
</dbReference>
<keyword evidence="6" id="KW-1185">Reference proteome</keyword>
<reference evidence="6" key="1">
    <citation type="submission" date="2011-03" db="EMBL/GenBank/DDBJ databases">
        <authorList>
            <person name="Voget S."/>
            <person name="Streit W.R."/>
            <person name="Jaeger K.E."/>
            <person name="Daniel R."/>
        </authorList>
    </citation>
    <scope>NUCLEOTIDE SEQUENCE [LARGE SCALE GENOMIC DNA]</scope>
    <source>
        <strain evidence="6">PG1</strain>
    </source>
</reference>
<organism evidence="5 6">
    <name type="scientific">Burkholderia plantarii</name>
    <dbReference type="NCBI Taxonomy" id="41899"/>
    <lineage>
        <taxon>Bacteria</taxon>
        <taxon>Pseudomonadati</taxon>
        <taxon>Pseudomonadota</taxon>
        <taxon>Betaproteobacteria</taxon>
        <taxon>Burkholderiales</taxon>
        <taxon>Burkholderiaceae</taxon>
        <taxon>Burkholderia</taxon>
    </lineage>
</organism>
<dbReference type="PROSITE" id="PS51186">
    <property type="entry name" value="GNAT"/>
    <property type="match status" value="1"/>
</dbReference>
<evidence type="ECO:0000259" key="4">
    <source>
        <dbReference type="PROSITE" id="PS51186"/>
    </source>
</evidence>
<feature type="domain" description="N-acetyltransferase" evidence="4">
    <location>
        <begin position="189"/>
        <end position="333"/>
    </location>
</feature>
<accession>A0A0B6S333</accession>
<comment type="similarity">
    <text evidence="3">Belongs to the acetyltransferase family. RimJ subfamily.</text>
</comment>
<evidence type="ECO:0000256" key="3">
    <source>
        <dbReference type="ARBA" id="ARBA00038502"/>
    </source>
</evidence>
<dbReference type="GO" id="GO:0016747">
    <property type="term" value="F:acyltransferase activity, transferring groups other than amino-acyl groups"/>
    <property type="evidence" value="ECO:0007669"/>
    <property type="project" value="InterPro"/>
</dbReference>
<dbReference type="Proteomes" id="UP000031838">
    <property type="component" value="Chromosome 2"/>
</dbReference>
<proteinExistence type="inferred from homology"/>
<evidence type="ECO:0000256" key="2">
    <source>
        <dbReference type="ARBA" id="ARBA00023315"/>
    </source>
</evidence>
<sequence>MMPSHAPAAGALRQPPADTAAVTTLDAALHALTEADWHASALLAWLPSLPGHAATLAPPDRVSWLIGLRRCWEQHHEAFDAAAKRALLTLAAAWACWPLALAVGASLTPDQRRDPAVLAPLGRACHLAGDIDAALDFAVTMQFADPGRHDHAATYRDLLAWRDWRRGSLPMHGIAHDDEPLYLEPLGHQHLADFRWQYYDPAIAEWCCLPRFDGDAAWHRWLDASYAQGDRQFAVMHRSWGFIGNVGLTQYRDMGFFYYWIGRDFQGHGFGSGAAALLLAAAHRHAGMRACYATVYDTNAASRRALEKIGFVDTGIRAVPPNGNQLFYRIGEPDAPARIASELHALTDRLELDVRAAVPLASSAS</sequence>
<dbReference type="InterPro" id="IPR016181">
    <property type="entry name" value="Acyl_CoA_acyltransferase"/>
</dbReference>
<dbReference type="PANTHER" id="PTHR43792">
    <property type="entry name" value="GNAT FAMILY, PUTATIVE (AFU_ORTHOLOGUE AFUA_3G00765)-RELATED-RELATED"/>
    <property type="match status" value="1"/>
</dbReference>
<evidence type="ECO:0000313" key="5">
    <source>
        <dbReference type="EMBL" id="AJK50078.1"/>
    </source>
</evidence>
<dbReference type="RefSeq" id="WP_042628394.1">
    <property type="nucleotide sequence ID" value="NZ_CP002581.1"/>
</dbReference>
<dbReference type="KEGG" id="bgp:BGL_2c20140"/>
<dbReference type="HOGENOM" id="CLU_064480_0_0_4"/>
<reference evidence="5 6" key="2">
    <citation type="journal article" date="2016" name="Appl. Microbiol. Biotechnol.">
        <title>Mutations improving production and secretion of extracellular lipase by Burkholderia glumae PG1.</title>
        <authorList>
            <person name="Knapp A."/>
            <person name="Voget S."/>
            <person name="Gao R."/>
            <person name="Zaburannyi N."/>
            <person name="Krysciak D."/>
            <person name="Breuer M."/>
            <person name="Hauer B."/>
            <person name="Streit W.R."/>
            <person name="Muller R."/>
            <person name="Daniel R."/>
            <person name="Jaeger K.E."/>
        </authorList>
    </citation>
    <scope>NUCLEOTIDE SEQUENCE [LARGE SCALE GENOMIC DNA]</scope>
    <source>
        <strain evidence="5 6">PG1</strain>
    </source>
</reference>
<dbReference type="EMBL" id="CP002581">
    <property type="protein sequence ID" value="AJK50078.1"/>
    <property type="molecule type" value="Genomic_DNA"/>
</dbReference>
<dbReference type="InterPro" id="IPR051531">
    <property type="entry name" value="N-acetyltransferase"/>
</dbReference>
<evidence type="ECO:0000313" key="6">
    <source>
        <dbReference type="Proteomes" id="UP000031838"/>
    </source>
</evidence>
<dbReference type="Pfam" id="PF13302">
    <property type="entry name" value="Acetyltransf_3"/>
    <property type="match status" value="1"/>
</dbReference>
<keyword evidence="2" id="KW-0012">Acyltransferase</keyword>
<gene>
    <name evidence="5" type="ORF">BGL_2c20140</name>
</gene>
<dbReference type="PANTHER" id="PTHR43792:SF8">
    <property type="entry name" value="[RIBOSOMAL PROTEIN US5]-ALANINE N-ACETYLTRANSFERASE"/>
    <property type="match status" value="1"/>
</dbReference>